<accession>D7LJJ9</accession>
<dbReference type="EMBL" id="GL348716">
    <property type="protein sequence ID" value="EFH55415.1"/>
    <property type="molecule type" value="Genomic_DNA"/>
</dbReference>
<dbReference type="Gramene" id="fgenesh1_pg.C_scaffold_4000967">
    <property type="protein sequence ID" value="fgenesh1_pg.C_scaffold_4000967"/>
    <property type="gene ID" value="fgenesh1_pg.C_scaffold_4000967"/>
</dbReference>
<dbReference type="InterPro" id="IPR044281">
    <property type="entry name" value="IMP4/RPF1"/>
</dbReference>
<dbReference type="HOGENOM" id="CLU_1231392_0_0_1"/>
<evidence type="ECO:0000313" key="2">
    <source>
        <dbReference type="Proteomes" id="UP000008694"/>
    </source>
</evidence>
<dbReference type="eggNOG" id="KOG2780">
    <property type="taxonomic scope" value="Eukaryota"/>
</dbReference>
<dbReference type="GO" id="GO:0042134">
    <property type="term" value="F:rRNA primary transcript binding"/>
    <property type="evidence" value="ECO:0007669"/>
    <property type="project" value="InterPro"/>
</dbReference>
<dbReference type="STRING" id="81972.D7LJJ9"/>
<dbReference type="GO" id="GO:0030687">
    <property type="term" value="C:preribosome, large subunit precursor"/>
    <property type="evidence" value="ECO:0007669"/>
    <property type="project" value="TreeGrafter"/>
</dbReference>
<dbReference type="PANTHER" id="PTHR22734">
    <property type="entry name" value="U3 SMALL NUCLEOLAR RIBONUCLEOPROTEIN PROTEIN IMP4"/>
    <property type="match status" value="1"/>
</dbReference>
<gene>
    <name evidence="1" type="ORF">ARALYDRAFT_344625</name>
</gene>
<dbReference type="GO" id="GO:0000460">
    <property type="term" value="P:maturation of 5.8S rRNA"/>
    <property type="evidence" value="ECO:0007669"/>
    <property type="project" value="TreeGrafter"/>
</dbReference>
<dbReference type="AlphaFoldDB" id="D7LJJ9"/>
<protein>
    <submittedName>
        <fullName evidence="1">Uncharacterized protein</fullName>
    </submittedName>
</protein>
<dbReference type="SUPFAM" id="SSF52954">
    <property type="entry name" value="Class II aaRS ABD-related"/>
    <property type="match status" value="1"/>
</dbReference>
<evidence type="ECO:0000313" key="1">
    <source>
        <dbReference type="EMBL" id="EFH55415.1"/>
    </source>
</evidence>
<organism evidence="2">
    <name type="scientific">Arabidopsis lyrata subsp. lyrata</name>
    <name type="common">Lyre-leaved rock-cress</name>
    <dbReference type="NCBI Taxonomy" id="81972"/>
    <lineage>
        <taxon>Eukaryota</taxon>
        <taxon>Viridiplantae</taxon>
        <taxon>Streptophyta</taxon>
        <taxon>Embryophyta</taxon>
        <taxon>Tracheophyta</taxon>
        <taxon>Spermatophyta</taxon>
        <taxon>Magnoliopsida</taxon>
        <taxon>eudicotyledons</taxon>
        <taxon>Gunneridae</taxon>
        <taxon>Pentapetalae</taxon>
        <taxon>rosids</taxon>
        <taxon>malvids</taxon>
        <taxon>Brassicales</taxon>
        <taxon>Brassicaceae</taxon>
        <taxon>Camelineae</taxon>
        <taxon>Arabidopsis</taxon>
    </lineage>
</organism>
<keyword evidence="2" id="KW-1185">Reference proteome</keyword>
<sequence length="225" mass="25211">MDVMITASAEMKKITSLDDDKLWAGFDWEETECYPQRGPLIAKELLSVFPNSRYMIIGIRSKLQEVIALAKRRRFTSLILTHTNSLGHDILIIISLLNGASAVFRVIDFIPHLNCANPPSRPRYPELHMKSFNSQASVGTARMIQALFPKVPSSGGRPVAWPSHMALVDADGENDTNDDFGGNENNEDFADDEFDVKASNLTILKFTLHLESDQGYYKEGHMPLK</sequence>
<reference evidence="2" key="1">
    <citation type="journal article" date="2011" name="Nat. Genet.">
        <title>The Arabidopsis lyrata genome sequence and the basis of rapid genome size change.</title>
        <authorList>
            <person name="Hu T.T."/>
            <person name="Pattyn P."/>
            <person name="Bakker E.G."/>
            <person name="Cao J."/>
            <person name="Cheng J.-F."/>
            <person name="Clark R.M."/>
            <person name="Fahlgren N."/>
            <person name="Fawcett J.A."/>
            <person name="Grimwood J."/>
            <person name="Gundlach H."/>
            <person name="Haberer G."/>
            <person name="Hollister J.D."/>
            <person name="Ossowski S."/>
            <person name="Ottilar R.P."/>
            <person name="Salamov A.A."/>
            <person name="Schneeberger K."/>
            <person name="Spannagl M."/>
            <person name="Wang X."/>
            <person name="Yang L."/>
            <person name="Nasrallah M.E."/>
            <person name="Bergelson J."/>
            <person name="Carrington J.C."/>
            <person name="Gaut B.S."/>
            <person name="Schmutz J."/>
            <person name="Mayer K.F.X."/>
            <person name="Van de Peer Y."/>
            <person name="Grigoriev I.V."/>
            <person name="Nordborg M."/>
            <person name="Weigel D."/>
            <person name="Guo Y.-L."/>
        </authorList>
    </citation>
    <scope>NUCLEOTIDE SEQUENCE [LARGE SCALE GENOMIC DNA]</scope>
    <source>
        <strain evidence="2">cv. MN47</strain>
    </source>
</reference>
<dbReference type="GO" id="GO:0000470">
    <property type="term" value="P:maturation of LSU-rRNA"/>
    <property type="evidence" value="ECO:0007669"/>
    <property type="project" value="TreeGrafter"/>
</dbReference>
<dbReference type="Proteomes" id="UP000008694">
    <property type="component" value="Unassembled WGS sequence"/>
</dbReference>
<proteinExistence type="predicted"/>
<dbReference type="PANTHER" id="PTHR22734:SF3">
    <property type="entry name" value="RIBOSOME PRODUCTION FACTOR 1"/>
    <property type="match status" value="1"/>
</dbReference>
<dbReference type="Gene3D" id="3.40.50.10480">
    <property type="entry name" value="Probable brix-domain ribosomal biogenesis protein"/>
    <property type="match status" value="1"/>
</dbReference>
<name>D7LJJ9_ARALL</name>
<dbReference type="GO" id="GO:0005730">
    <property type="term" value="C:nucleolus"/>
    <property type="evidence" value="ECO:0007669"/>
    <property type="project" value="TreeGrafter"/>
</dbReference>